<dbReference type="InterPro" id="IPR050203">
    <property type="entry name" value="Trp-tRNA_synthetase"/>
</dbReference>
<dbReference type="FunFam" id="3.30.70.600:FF:000003">
    <property type="entry name" value="30S ribosomal protein S10"/>
    <property type="match status" value="1"/>
</dbReference>
<dbReference type="FunFam" id="1.10.240.10:FF:000002">
    <property type="entry name" value="Tryptophan--tRNA ligase"/>
    <property type="match status" value="1"/>
</dbReference>
<dbReference type="InterPro" id="IPR002305">
    <property type="entry name" value="aa-tRNA-synth_Ic"/>
</dbReference>
<dbReference type="InterPro" id="IPR027486">
    <property type="entry name" value="Ribosomal_uS10_dom"/>
</dbReference>
<keyword evidence="9" id="KW-0689">Ribosomal protein</keyword>
<dbReference type="GO" id="GO:0005524">
    <property type="term" value="F:ATP binding"/>
    <property type="evidence" value="ECO:0007669"/>
    <property type="project" value="UniProtKB-KW"/>
</dbReference>
<keyword evidence="7" id="KW-0067">ATP-binding</keyword>
<dbReference type="SMART" id="SM01403">
    <property type="entry name" value="Ribosomal_S10"/>
    <property type="match status" value="1"/>
</dbReference>
<sequence>MHPPRLLRPLRPFLQGQLPLRPSQIAVSRVSTQFRTNSTTTPGEPKDVAPKESSPKAYSESIPKVESASASSSDTIITKIEELSAEPSPAQKTKISRMPRSLEALYLQPLRHEAPYGQPTCDLQLRSYSLRNLEFFCDFALRAAYYLGLPAFGPIPLPRRTERWTVPKSTFIFKKSQENFVRITLSRLIQIKDGHPEAVQVWLAFLQKHAYYGIGMKANVWEFSKVDFASDLDKSGIEEAKKLLESKWAHMGHSKKMKVEDMNEFMANERRKISDAATPKIIFSGIQPTGIPHLGNYLGALQNWKHLQDTSPSSTKIIFSIVDLHAITVPPSSSSSPSLRDSKRSMLACLLAIGLDPSLSTIFYQSSVPQHSELQWILSCTASTGYLSRMTQWKSKLSLSSSASISEPSSSQKLKHGLFSYPILQAADILVHRATHVPVGADQRQHLEFARECVTNFNSTYNTSILIQPETTISEGGATRVMSLVDPTKKMSKSDSNPLSRILITDDAETILNKFKKAKTDNLQEMGIEYDKEKRPGVANLIEILAAFSSPKKTTVEKLAEELKLEGVNYKELKERTAKAVINGLEGVREKYLGYMEGRDKKELDEIAEKGGEKARDSAEETMRMVRDVIGLGI</sequence>
<comment type="subcellular location">
    <subcellularLocation>
        <location evidence="1">Mitochondrion</location>
    </subcellularLocation>
</comment>
<feature type="domain" description="Small ribosomal subunit protein uS10" evidence="18">
    <location>
        <begin position="122"/>
        <end position="219"/>
    </location>
</feature>
<keyword evidence="10" id="KW-0030">Aminoacyl-tRNA synthetase</keyword>
<keyword evidence="6" id="KW-0547">Nucleotide-binding</keyword>
<evidence type="ECO:0000256" key="4">
    <source>
        <dbReference type="ARBA" id="ARBA00013161"/>
    </source>
</evidence>
<dbReference type="EMBL" id="MU865325">
    <property type="protein sequence ID" value="KAK4227952.1"/>
    <property type="molecule type" value="Genomic_DNA"/>
</dbReference>
<protein>
    <recommendedName>
        <fullName evidence="13">Small ribosomal subunit protein uS10m</fullName>
        <ecNumber evidence="4">6.1.1.2</ecNumber>
    </recommendedName>
    <alternativeName>
        <fullName evidence="14">37S ribosomal protein S10, mitochondrial</fullName>
    </alternativeName>
    <alternativeName>
        <fullName evidence="16">Mitochondrial ribosomal small subunit protein 10</fullName>
    </alternativeName>
    <alternativeName>
        <fullName evidence="12">Tryptophanyl-tRNA synthetase</fullName>
    </alternativeName>
</protein>
<evidence type="ECO:0000256" key="16">
    <source>
        <dbReference type="ARBA" id="ARBA00078476"/>
    </source>
</evidence>
<dbReference type="InterPro" id="IPR002306">
    <property type="entry name" value="Trp-tRNA-ligase"/>
</dbReference>
<dbReference type="PANTHER" id="PTHR43766">
    <property type="entry name" value="TRYPTOPHAN--TRNA LIGASE, MITOCHONDRIAL"/>
    <property type="match status" value="1"/>
</dbReference>
<dbReference type="InterPro" id="IPR024109">
    <property type="entry name" value="Trp-tRNA-ligase_bac-type"/>
</dbReference>
<comment type="similarity">
    <text evidence="2">Belongs to the class-I aminoacyl-tRNA synthetase family.</text>
</comment>
<dbReference type="SUPFAM" id="SSF54999">
    <property type="entry name" value="Ribosomal protein S10"/>
    <property type="match status" value="1"/>
</dbReference>
<evidence type="ECO:0000256" key="2">
    <source>
        <dbReference type="ARBA" id="ARBA00005594"/>
    </source>
</evidence>
<evidence type="ECO:0000256" key="14">
    <source>
        <dbReference type="ARBA" id="ARBA00042916"/>
    </source>
</evidence>
<proteinExistence type="inferred from homology"/>
<comment type="similarity">
    <text evidence="3">Belongs to the universal ribosomal protein uS10 family.</text>
</comment>
<dbReference type="GO" id="GO:0004830">
    <property type="term" value="F:tryptophan-tRNA ligase activity"/>
    <property type="evidence" value="ECO:0007669"/>
    <property type="project" value="UniProtKB-EC"/>
</dbReference>
<dbReference type="GO" id="GO:1990904">
    <property type="term" value="C:ribonucleoprotein complex"/>
    <property type="evidence" value="ECO:0007669"/>
    <property type="project" value="UniProtKB-KW"/>
</dbReference>
<evidence type="ECO:0000256" key="9">
    <source>
        <dbReference type="ARBA" id="ARBA00022980"/>
    </source>
</evidence>
<dbReference type="InterPro" id="IPR036838">
    <property type="entry name" value="Ribosomal_uS10_dom_sf"/>
</dbReference>
<dbReference type="PROSITE" id="PS00178">
    <property type="entry name" value="AA_TRNA_LIGASE_I"/>
    <property type="match status" value="1"/>
</dbReference>
<accession>A0AAN7BR40</accession>
<evidence type="ECO:0000259" key="18">
    <source>
        <dbReference type="SMART" id="SM01403"/>
    </source>
</evidence>
<dbReference type="InterPro" id="IPR001848">
    <property type="entry name" value="Ribosomal_uS10"/>
</dbReference>
<evidence type="ECO:0000256" key="10">
    <source>
        <dbReference type="ARBA" id="ARBA00023146"/>
    </source>
</evidence>
<reference evidence="19" key="1">
    <citation type="journal article" date="2023" name="Mol. Phylogenet. Evol.">
        <title>Genome-scale phylogeny and comparative genomics of the fungal order Sordariales.</title>
        <authorList>
            <person name="Hensen N."/>
            <person name="Bonometti L."/>
            <person name="Westerberg I."/>
            <person name="Brannstrom I.O."/>
            <person name="Guillou S."/>
            <person name="Cros-Aarteil S."/>
            <person name="Calhoun S."/>
            <person name="Haridas S."/>
            <person name="Kuo A."/>
            <person name="Mondo S."/>
            <person name="Pangilinan J."/>
            <person name="Riley R."/>
            <person name="LaButti K."/>
            <person name="Andreopoulos B."/>
            <person name="Lipzen A."/>
            <person name="Chen C."/>
            <person name="Yan M."/>
            <person name="Daum C."/>
            <person name="Ng V."/>
            <person name="Clum A."/>
            <person name="Steindorff A."/>
            <person name="Ohm R.A."/>
            <person name="Martin F."/>
            <person name="Silar P."/>
            <person name="Natvig D.O."/>
            <person name="Lalanne C."/>
            <person name="Gautier V."/>
            <person name="Ament-Velasquez S.L."/>
            <person name="Kruys A."/>
            <person name="Hutchinson M.I."/>
            <person name="Powell A.J."/>
            <person name="Barry K."/>
            <person name="Miller A.N."/>
            <person name="Grigoriev I.V."/>
            <person name="Debuchy R."/>
            <person name="Gladieux P."/>
            <person name="Hiltunen Thoren M."/>
            <person name="Johannesson H."/>
        </authorList>
    </citation>
    <scope>NUCLEOTIDE SEQUENCE</scope>
    <source>
        <strain evidence="19">CBS 990.96</strain>
    </source>
</reference>
<keyword evidence="11" id="KW-0687">Ribonucleoprotein</keyword>
<evidence type="ECO:0000256" key="5">
    <source>
        <dbReference type="ARBA" id="ARBA00022598"/>
    </source>
</evidence>
<organism evidence="19 20">
    <name type="scientific">Podospora fimiseda</name>
    <dbReference type="NCBI Taxonomy" id="252190"/>
    <lineage>
        <taxon>Eukaryota</taxon>
        <taxon>Fungi</taxon>
        <taxon>Dikarya</taxon>
        <taxon>Ascomycota</taxon>
        <taxon>Pezizomycotina</taxon>
        <taxon>Sordariomycetes</taxon>
        <taxon>Sordariomycetidae</taxon>
        <taxon>Sordariales</taxon>
        <taxon>Podosporaceae</taxon>
        <taxon>Podospora</taxon>
    </lineage>
</organism>
<dbReference type="Pfam" id="PF00579">
    <property type="entry name" value="tRNA-synt_1b"/>
    <property type="match status" value="1"/>
</dbReference>
<dbReference type="PANTHER" id="PTHR43766:SF1">
    <property type="entry name" value="TRYPTOPHAN--TRNA LIGASE, MITOCHONDRIAL"/>
    <property type="match status" value="1"/>
</dbReference>
<keyword evidence="20" id="KW-1185">Reference proteome</keyword>
<reference evidence="19" key="2">
    <citation type="submission" date="2023-05" db="EMBL/GenBank/DDBJ databases">
        <authorList>
            <consortium name="Lawrence Berkeley National Laboratory"/>
            <person name="Steindorff A."/>
            <person name="Hensen N."/>
            <person name="Bonometti L."/>
            <person name="Westerberg I."/>
            <person name="Brannstrom I.O."/>
            <person name="Guillou S."/>
            <person name="Cros-Aarteil S."/>
            <person name="Calhoun S."/>
            <person name="Haridas S."/>
            <person name="Kuo A."/>
            <person name="Mondo S."/>
            <person name="Pangilinan J."/>
            <person name="Riley R."/>
            <person name="Labutti K."/>
            <person name="Andreopoulos B."/>
            <person name="Lipzen A."/>
            <person name="Chen C."/>
            <person name="Yanf M."/>
            <person name="Daum C."/>
            <person name="Ng V."/>
            <person name="Clum A."/>
            <person name="Ohm R."/>
            <person name="Martin F."/>
            <person name="Silar P."/>
            <person name="Natvig D."/>
            <person name="Lalanne C."/>
            <person name="Gautier V."/>
            <person name="Ament-Velasquez S.L."/>
            <person name="Kruys A."/>
            <person name="Hutchinson M.I."/>
            <person name="Powell A.J."/>
            <person name="Barry K."/>
            <person name="Miller A.N."/>
            <person name="Grigoriev I.V."/>
            <person name="Debuchy R."/>
            <person name="Gladieux P."/>
            <person name="Thoren M.H."/>
            <person name="Johannesson H."/>
        </authorList>
    </citation>
    <scope>NUCLEOTIDE SEQUENCE</scope>
    <source>
        <strain evidence="19">CBS 990.96</strain>
    </source>
</reference>
<evidence type="ECO:0000256" key="3">
    <source>
        <dbReference type="ARBA" id="ARBA00007102"/>
    </source>
</evidence>
<dbReference type="NCBIfam" id="TIGR00233">
    <property type="entry name" value="trpS"/>
    <property type="match status" value="1"/>
</dbReference>
<dbReference type="InterPro" id="IPR001412">
    <property type="entry name" value="aa-tRNA-synth_I_CS"/>
</dbReference>
<dbReference type="GO" id="GO:0003735">
    <property type="term" value="F:structural constituent of ribosome"/>
    <property type="evidence" value="ECO:0007669"/>
    <property type="project" value="InterPro"/>
</dbReference>
<evidence type="ECO:0000256" key="12">
    <source>
        <dbReference type="ARBA" id="ARBA00030268"/>
    </source>
</evidence>
<dbReference type="CDD" id="cd00806">
    <property type="entry name" value="TrpRS_core"/>
    <property type="match status" value="1"/>
</dbReference>
<dbReference type="Proteomes" id="UP001301958">
    <property type="component" value="Unassembled WGS sequence"/>
</dbReference>
<evidence type="ECO:0000256" key="7">
    <source>
        <dbReference type="ARBA" id="ARBA00022840"/>
    </source>
</evidence>
<keyword evidence="5 19" id="KW-0436">Ligase</keyword>
<evidence type="ECO:0000256" key="15">
    <source>
        <dbReference type="ARBA" id="ARBA00049929"/>
    </source>
</evidence>
<dbReference type="HAMAP" id="MF_00140_B">
    <property type="entry name" value="Trp_tRNA_synth_B"/>
    <property type="match status" value="1"/>
</dbReference>
<dbReference type="Gene3D" id="1.10.240.10">
    <property type="entry name" value="Tyrosyl-Transfer RNA Synthetase"/>
    <property type="match status" value="1"/>
</dbReference>
<dbReference type="Gene3D" id="3.30.70.600">
    <property type="entry name" value="Ribosomal protein S10 domain"/>
    <property type="match status" value="1"/>
</dbReference>
<dbReference type="InterPro" id="IPR014729">
    <property type="entry name" value="Rossmann-like_a/b/a_fold"/>
</dbReference>
<comment type="catalytic activity">
    <reaction evidence="15">
        <text>tRNA(Trp) + L-tryptophan + ATP = L-tryptophyl-tRNA(Trp) + AMP + diphosphate + H(+)</text>
        <dbReference type="Rhea" id="RHEA:24080"/>
        <dbReference type="Rhea" id="RHEA-COMP:9671"/>
        <dbReference type="Rhea" id="RHEA-COMP:9705"/>
        <dbReference type="ChEBI" id="CHEBI:15378"/>
        <dbReference type="ChEBI" id="CHEBI:30616"/>
        <dbReference type="ChEBI" id="CHEBI:33019"/>
        <dbReference type="ChEBI" id="CHEBI:57912"/>
        <dbReference type="ChEBI" id="CHEBI:78442"/>
        <dbReference type="ChEBI" id="CHEBI:78535"/>
        <dbReference type="ChEBI" id="CHEBI:456215"/>
        <dbReference type="EC" id="6.1.1.2"/>
    </reaction>
</comment>
<dbReference type="GO" id="GO:0005759">
    <property type="term" value="C:mitochondrial matrix"/>
    <property type="evidence" value="ECO:0007669"/>
    <property type="project" value="TreeGrafter"/>
</dbReference>
<name>A0AAN7BR40_9PEZI</name>
<gene>
    <name evidence="19" type="ORF">QBC38DRAFT_536165</name>
</gene>
<dbReference type="GO" id="GO:0005840">
    <property type="term" value="C:ribosome"/>
    <property type="evidence" value="ECO:0007669"/>
    <property type="project" value="UniProtKB-KW"/>
</dbReference>
<evidence type="ECO:0000313" key="20">
    <source>
        <dbReference type="Proteomes" id="UP001301958"/>
    </source>
</evidence>
<dbReference type="AlphaFoldDB" id="A0AAN7BR40"/>
<evidence type="ECO:0000256" key="17">
    <source>
        <dbReference type="SAM" id="MobiDB-lite"/>
    </source>
</evidence>
<dbReference type="Gene3D" id="3.40.50.620">
    <property type="entry name" value="HUPs"/>
    <property type="match status" value="1"/>
</dbReference>
<evidence type="ECO:0000256" key="8">
    <source>
        <dbReference type="ARBA" id="ARBA00022917"/>
    </source>
</evidence>
<evidence type="ECO:0000256" key="6">
    <source>
        <dbReference type="ARBA" id="ARBA00022741"/>
    </source>
</evidence>
<feature type="region of interest" description="Disordered" evidence="17">
    <location>
        <begin position="34"/>
        <end position="70"/>
    </location>
</feature>
<keyword evidence="8" id="KW-0648">Protein biosynthesis</keyword>
<dbReference type="EC" id="6.1.1.2" evidence="4"/>
<dbReference type="Pfam" id="PF00338">
    <property type="entry name" value="Ribosomal_S10"/>
    <property type="match status" value="1"/>
</dbReference>
<dbReference type="SUPFAM" id="SSF52374">
    <property type="entry name" value="Nucleotidylyl transferase"/>
    <property type="match status" value="1"/>
</dbReference>
<evidence type="ECO:0000313" key="19">
    <source>
        <dbReference type="EMBL" id="KAK4227952.1"/>
    </source>
</evidence>
<feature type="compositionally biased region" description="Basic and acidic residues" evidence="17">
    <location>
        <begin position="44"/>
        <end position="54"/>
    </location>
</feature>
<dbReference type="GO" id="GO:0070183">
    <property type="term" value="P:mitochondrial tryptophanyl-tRNA aminoacylation"/>
    <property type="evidence" value="ECO:0007669"/>
    <property type="project" value="TreeGrafter"/>
</dbReference>
<evidence type="ECO:0000256" key="1">
    <source>
        <dbReference type="ARBA" id="ARBA00004173"/>
    </source>
</evidence>
<comment type="caution">
    <text evidence="19">The sequence shown here is derived from an EMBL/GenBank/DDBJ whole genome shotgun (WGS) entry which is preliminary data.</text>
</comment>
<evidence type="ECO:0000256" key="11">
    <source>
        <dbReference type="ARBA" id="ARBA00023274"/>
    </source>
</evidence>
<dbReference type="PRINTS" id="PR01039">
    <property type="entry name" value="TRNASYNTHTRP"/>
</dbReference>
<dbReference type="HAMAP" id="MF_00508">
    <property type="entry name" value="Ribosomal_uS10"/>
    <property type="match status" value="1"/>
</dbReference>
<evidence type="ECO:0000256" key="13">
    <source>
        <dbReference type="ARBA" id="ARBA00035261"/>
    </source>
</evidence>